<dbReference type="EMBL" id="CP009928">
    <property type="protein sequence ID" value="AKK71599.1"/>
    <property type="molecule type" value="Genomic_DNA"/>
</dbReference>
<dbReference type="KEGG" id="cgn:OK18_02140"/>
<proteinExistence type="predicted"/>
<name>A0A0G3LYC2_CHRGL</name>
<evidence type="ECO:0000313" key="2">
    <source>
        <dbReference type="Proteomes" id="UP000035213"/>
    </source>
</evidence>
<dbReference type="RefSeq" id="WP_053326937.1">
    <property type="nucleotide sequence ID" value="NZ_CP009928.1"/>
</dbReference>
<gene>
    <name evidence="1" type="ORF">OK18_02140</name>
</gene>
<organism evidence="1 2">
    <name type="scientific">Chryseobacterium gallinarum</name>
    <dbReference type="NCBI Taxonomy" id="1324352"/>
    <lineage>
        <taxon>Bacteria</taxon>
        <taxon>Pseudomonadati</taxon>
        <taxon>Bacteroidota</taxon>
        <taxon>Flavobacteriia</taxon>
        <taxon>Flavobacteriales</taxon>
        <taxon>Weeksellaceae</taxon>
        <taxon>Chryseobacterium group</taxon>
        <taxon>Chryseobacterium</taxon>
    </lineage>
</organism>
<sequence length="99" mass="10550">MKVIILNNQSILDIAIQHTGSVENCFAIAVANGLSVSDVLSAGSLAEIPEDVFKNTDVLNYYNAKNIQPATGSTAEQYSEIPTLKGIGYMQIANGFKVS</sequence>
<evidence type="ECO:0000313" key="1">
    <source>
        <dbReference type="EMBL" id="AKK71599.1"/>
    </source>
</evidence>
<dbReference type="PATRIC" id="fig|1324352.5.peg.460"/>
<dbReference type="STRING" id="1324352.OK18_02140"/>
<dbReference type="Proteomes" id="UP000035213">
    <property type="component" value="Chromosome"/>
</dbReference>
<dbReference type="AlphaFoldDB" id="A0A0G3LYC2"/>
<accession>A0A0G3LYC2</accession>
<reference evidence="1 2" key="1">
    <citation type="submission" date="2014-11" db="EMBL/GenBank/DDBJ databases">
        <authorList>
            <person name="Park G.-S."/>
            <person name="Hong S.-J."/>
            <person name="Jung B.K."/>
            <person name="Khan A.R."/>
            <person name="Kwak Y."/>
            <person name="Shin J.-H."/>
        </authorList>
    </citation>
    <scope>NUCLEOTIDE SEQUENCE [LARGE SCALE GENOMIC DNA]</scope>
    <source>
        <strain evidence="1 2">DSM 27622</strain>
    </source>
</reference>
<evidence type="ECO:0008006" key="3">
    <source>
        <dbReference type="Google" id="ProtNLM"/>
    </source>
</evidence>
<dbReference type="OrthoDB" id="1100373at2"/>
<protein>
    <recommendedName>
        <fullName evidence="3">LysM domain-containing protein</fullName>
    </recommendedName>
</protein>